<comment type="caution">
    <text evidence="1">The sequence shown here is derived from an EMBL/GenBank/DDBJ whole genome shotgun (WGS) entry which is preliminary data.</text>
</comment>
<keyword evidence="2" id="KW-1185">Reference proteome</keyword>
<dbReference type="Proteomes" id="UP000829398">
    <property type="component" value="Chromosome 1"/>
</dbReference>
<sequence>MVEVAEVENLDFKWGKKRGIGGKKKDVQFYQSFTYDGVEYTLYDCVYLYKEGDAEPHVGKLIKIWENADKAKKVKLLWFFRPSDISNFLGNVQTLENELILACGEGVGLTNINPLEAIAGKCNVVCTSKDARNPQPSDEELQISDFIFCRTFDVGLRKVLDKIDEKIAGIEVKFIFNRQGYQNSSVALKLDSNKKEVSKNATISDETVISAQQNIPESVSTKQEGGFIDTSVKQGVEASLIRQNSSLLDNVDLESGGKAKSGEGLEDISINSSNLRSKVKENEHTKVLTTKQKSSFAERPVSSVDSKAWLVGMKSSLGEKVSSIGGAQQGEIVRTIKPGITFGDKIASSSKVGFEKSKAKSSKALETKEEVKSFKDPNELYNGPSNKAKFDSSRKVFDDKIKNRVQKLGLDSNVHGPKPTLATIADEDKSKTKRAVAKDPHGIDKGPCKKPKLDEELLKPTSGKLVEASSLQPSIVENKSNKQIVEVTRRPSLDRSKWFKELPWEERIRVAHEHGTLVVLENLDPSYTSTVVEDLVWHAFKENCSAKMIPRVAFASPYFGQSFVIFKTREVAELVVTKLEEGCLLLSNGRPLLGSIGTPCFTGKQSKFVGHLALDKLKFQMQREMREAVSTSHCSQPNSLEYDMAIEWSLLQERLDCAWKKLYEDSCPINFFTTRRSSREASSPEVPEHTDKSEYAGCFPGANPPTLKSDMKDLACYATVLGKAWLSWFCEILRVTPRFWGKRGCRGSVRSCVLRHGSGESVAVVPRFSGWGACLANCRRPGLLASRPLAGMALCLLQEIGLADDVLVDEHDISAPVPPRTRLLRDIPVRKTLPSDICSPCLVSSTYFS</sequence>
<evidence type="ECO:0000313" key="2">
    <source>
        <dbReference type="Proteomes" id="UP000829398"/>
    </source>
</evidence>
<name>A0ACB8NPZ4_CITSI</name>
<reference evidence="2" key="1">
    <citation type="journal article" date="2023" name="Hortic. Res.">
        <title>A chromosome-level phased genome enabling allele-level studies in sweet orange: a case study on citrus Huanglongbing tolerance.</title>
        <authorList>
            <person name="Wu B."/>
            <person name="Yu Q."/>
            <person name="Deng Z."/>
            <person name="Duan Y."/>
            <person name="Luo F."/>
            <person name="Gmitter F. Jr."/>
        </authorList>
    </citation>
    <scope>NUCLEOTIDE SEQUENCE [LARGE SCALE GENOMIC DNA]</scope>
    <source>
        <strain evidence="2">cv. Valencia</strain>
    </source>
</reference>
<accession>A0ACB8NPZ4</accession>
<organism evidence="1 2">
    <name type="scientific">Citrus sinensis</name>
    <name type="common">Sweet orange</name>
    <name type="synonym">Citrus aurantium var. sinensis</name>
    <dbReference type="NCBI Taxonomy" id="2711"/>
    <lineage>
        <taxon>Eukaryota</taxon>
        <taxon>Viridiplantae</taxon>
        <taxon>Streptophyta</taxon>
        <taxon>Embryophyta</taxon>
        <taxon>Tracheophyta</taxon>
        <taxon>Spermatophyta</taxon>
        <taxon>Magnoliopsida</taxon>
        <taxon>eudicotyledons</taxon>
        <taxon>Gunneridae</taxon>
        <taxon>Pentapetalae</taxon>
        <taxon>rosids</taxon>
        <taxon>malvids</taxon>
        <taxon>Sapindales</taxon>
        <taxon>Rutaceae</taxon>
        <taxon>Aurantioideae</taxon>
        <taxon>Citrus</taxon>
    </lineage>
</organism>
<evidence type="ECO:0000313" key="1">
    <source>
        <dbReference type="EMBL" id="KAH9799465.1"/>
    </source>
</evidence>
<protein>
    <submittedName>
        <fullName evidence="1">Protein ANTI-SILENCING 1</fullName>
    </submittedName>
</protein>
<proteinExistence type="predicted"/>
<gene>
    <name evidence="1" type="ORF">KPL71_000357</name>
</gene>
<dbReference type="EMBL" id="CM039170">
    <property type="protein sequence ID" value="KAH9799465.1"/>
    <property type="molecule type" value="Genomic_DNA"/>
</dbReference>